<comment type="caution">
    <text evidence="1">The sequence shown here is derived from an EMBL/GenBank/DDBJ whole genome shotgun (WGS) entry which is preliminary data.</text>
</comment>
<reference evidence="1 2" key="1">
    <citation type="submission" date="2009-01" db="EMBL/GenBank/DDBJ databases">
        <authorList>
            <person name="Qin X."/>
            <person name="Bachman B."/>
            <person name="Battles P."/>
            <person name="Bell A."/>
            <person name="Bess C."/>
            <person name="Bickham C."/>
            <person name="Chaboub L."/>
            <person name="Chen D."/>
            <person name="Coyle M."/>
            <person name="Deiros D.R."/>
            <person name="Dinh H."/>
            <person name="Forbes L."/>
            <person name="Fowler G."/>
            <person name="Francisco L."/>
            <person name="Fu Q."/>
            <person name="Gubbala S."/>
            <person name="Hale W."/>
            <person name="Han Y."/>
            <person name="Hemphill L."/>
            <person name="Highlander S.K."/>
            <person name="Hirani K."/>
            <person name="Hogues M."/>
            <person name="Jackson L."/>
            <person name="Jakkamsetti A."/>
            <person name="Javaid M."/>
            <person name="Jiang H."/>
            <person name="Korchina V."/>
            <person name="Kovar C."/>
            <person name="Lara F."/>
            <person name="Lee S."/>
            <person name="Mata R."/>
            <person name="Mathew T."/>
            <person name="Moen C."/>
            <person name="Morales K."/>
            <person name="Munidasa M."/>
            <person name="Nazareth L."/>
            <person name="Ngo R."/>
            <person name="Nguyen L."/>
            <person name="Okwuonu G."/>
            <person name="Ongeri F."/>
            <person name="Patil S."/>
            <person name="Petrosino J."/>
            <person name="Pham C."/>
            <person name="Pham P."/>
            <person name="Pu L.-L."/>
            <person name="Puazo M."/>
            <person name="Raj R."/>
            <person name="Reid J."/>
            <person name="Rouhana J."/>
            <person name="Saada N."/>
            <person name="Shang Y."/>
            <person name="Simmons D."/>
            <person name="Thornton R."/>
            <person name="Warren J."/>
            <person name="Weissenberger G."/>
            <person name="Zhang J."/>
            <person name="Zhang L."/>
            <person name="Zhou C."/>
            <person name="Zhu D."/>
            <person name="Muzny D."/>
            <person name="Worley K."/>
            <person name="Gibbs R."/>
        </authorList>
    </citation>
    <scope>NUCLEOTIDE SEQUENCE [LARGE SCALE GENOMIC DNA]</scope>
    <source>
        <strain evidence="1 2">ATCC 33300</strain>
    </source>
</reference>
<name>C2G5H1_SPHSI</name>
<accession>C2G5H1</accession>
<evidence type="ECO:0000313" key="2">
    <source>
        <dbReference type="Proteomes" id="UP000006241"/>
    </source>
</evidence>
<dbReference type="SUPFAM" id="SSF63829">
    <property type="entry name" value="Calcium-dependent phosphotriesterase"/>
    <property type="match status" value="1"/>
</dbReference>
<proteinExistence type="predicted"/>
<dbReference type="EMBL" id="ACHB01000102">
    <property type="protein sequence ID" value="EEI89537.1"/>
    <property type="molecule type" value="Genomic_DNA"/>
</dbReference>
<dbReference type="Gene3D" id="2.120.10.30">
    <property type="entry name" value="TolB, C-terminal domain"/>
    <property type="match status" value="1"/>
</dbReference>
<evidence type="ECO:0000313" key="1">
    <source>
        <dbReference type="EMBL" id="EEI89537.1"/>
    </source>
</evidence>
<organism evidence="1 2">
    <name type="scientific">Sphingobacterium spiritivorum ATCC 33300</name>
    <dbReference type="NCBI Taxonomy" id="525372"/>
    <lineage>
        <taxon>Bacteria</taxon>
        <taxon>Pseudomonadati</taxon>
        <taxon>Bacteroidota</taxon>
        <taxon>Sphingobacteriia</taxon>
        <taxon>Sphingobacteriales</taxon>
        <taxon>Sphingobacteriaceae</taxon>
        <taxon>Sphingobacterium</taxon>
    </lineage>
</organism>
<evidence type="ECO:0008006" key="3">
    <source>
        <dbReference type="Google" id="ProtNLM"/>
    </source>
</evidence>
<dbReference type="PROSITE" id="PS51257">
    <property type="entry name" value="PROKAR_LIPOPROTEIN"/>
    <property type="match status" value="1"/>
</dbReference>
<sequence>MTLNFKIILPCAIFIIFTACNTKQSREIDTQNAIDTILFNNKSFRADSLPISNYTFLPLQTKEESLFAIISKLIHKNGKFYILDAHVTSALFIFSDKGEFLYKIDNKGRGFGQYITLNDFDVDEHGNVYISDMQSRKIIKFSNGVPQNEIQLPVPFLEFAINKNLSQDLVLFKTFGNKDVDYILSTYDQQESKISRIQKADPLFDKSSITVFSPFGLYKSQSSLSYYKRFSNSIYSYDYKSLKRRVMIDTDLLPTEDNIQQAVKARNNLSNVDFIKDITEIYENNNYLYFCIHKGNQNISTLFSKNTKTAIFANSVSKSIPMTSEIFSVSGQGFIAAYYPDFENKESFIDSIKAKGIKTAELKKIEKISQGDNPVLIFINF</sequence>
<dbReference type="AlphaFoldDB" id="C2G5H1"/>
<protein>
    <recommendedName>
        <fullName evidence="3">6-bladed beta-propeller</fullName>
    </recommendedName>
</protein>
<dbReference type="Proteomes" id="UP000006241">
    <property type="component" value="Unassembled WGS sequence"/>
</dbReference>
<dbReference type="HOGENOM" id="CLU_725412_0_0_10"/>
<gene>
    <name evidence="1" type="ORF">HMPREF0765_4827</name>
</gene>
<dbReference type="RefSeq" id="WP_003005190.1">
    <property type="nucleotide sequence ID" value="NZ_GG668630.1"/>
</dbReference>
<dbReference type="Pfam" id="PF17170">
    <property type="entry name" value="DUF5128"/>
    <property type="match status" value="1"/>
</dbReference>
<dbReference type="InterPro" id="IPR011042">
    <property type="entry name" value="6-blade_b-propeller_TolB-like"/>
</dbReference>